<sequence>MRQGERPVADGSGADRTNAAYDAQEFDPLLLSPPST</sequence>
<protein>
    <submittedName>
        <fullName evidence="2">Uncharacterized protein</fullName>
    </submittedName>
</protein>
<gene>
    <name evidence="2" type="ORF">HNR00_002124</name>
</gene>
<accession>A0A840ZK96</accession>
<organism evidence="2 3">
    <name type="scientific">Methylorubrum rhodinum</name>
    <dbReference type="NCBI Taxonomy" id="29428"/>
    <lineage>
        <taxon>Bacteria</taxon>
        <taxon>Pseudomonadati</taxon>
        <taxon>Pseudomonadota</taxon>
        <taxon>Alphaproteobacteria</taxon>
        <taxon>Hyphomicrobiales</taxon>
        <taxon>Methylobacteriaceae</taxon>
        <taxon>Methylorubrum</taxon>
    </lineage>
</organism>
<evidence type="ECO:0000313" key="2">
    <source>
        <dbReference type="EMBL" id="MBB5757411.1"/>
    </source>
</evidence>
<proteinExistence type="predicted"/>
<dbReference type="Proteomes" id="UP000583454">
    <property type="component" value="Unassembled WGS sequence"/>
</dbReference>
<reference evidence="2 3" key="1">
    <citation type="submission" date="2020-08" db="EMBL/GenBank/DDBJ databases">
        <title>Genomic Encyclopedia of Type Strains, Phase IV (KMG-IV): sequencing the most valuable type-strain genomes for metagenomic binning, comparative biology and taxonomic classification.</title>
        <authorList>
            <person name="Goeker M."/>
        </authorList>
    </citation>
    <scope>NUCLEOTIDE SEQUENCE [LARGE SCALE GENOMIC DNA]</scope>
    <source>
        <strain evidence="2 3">DSM 2163</strain>
    </source>
</reference>
<name>A0A840ZK96_9HYPH</name>
<keyword evidence="3" id="KW-1185">Reference proteome</keyword>
<evidence type="ECO:0000313" key="3">
    <source>
        <dbReference type="Proteomes" id="UP000583454"/>
    </source>
</evidence>
<dbReference type="EMBL" id="JACHOP010000007">
    <property type="protein sequence ID" value="MBB5757411.1"/>
    <property type="molecule type" value="Genomic_DNA"/>
</dbReference>
<feature type="region of interest" description="Disordered" evidence="1">
    <location>
        <begin position="1"/>
        <end position="36"/>
    </location>
</feature>
<comment type="caution">
    <text evidence="2">The sequence shown here is derived from an EMBL/GenBank/DDBJ whole genome shotgun (WGS) entry which is preliminary data.</text>
</comment>
<dbReference type="AlphaFoldDB" id="A0A840ZK96"/>
<evidence type="ECO:0000256" key="1">
    <source>
        <dbReference type="SAM" id="MobiDB-lite"/>
    </source>
</evidence>